<proteinExistence type="predicted"/>
<keyword evidence="3" id="KW-1185">Reference proteome</keyword>
<evidence type="ECO:0000256" key="1">
    <source>
        <dbReference type="SAM" id="SignalP"/>
    </source>
</evidence>
<dbReference type="AlphaFoldDB" id="A0A8J7K1M5"/>
<dbReference type="EMBL" id="JADFUA010000003">
    <property type="protein sequence ID" value="MBE9608872.1"/>
    <property type="molecule type" value="Genomic_DNA"/>
</dbReference>
<protein>
    <submittedName>
        <fullName evidence="2">Uncharacterized protein</fullName>
    </submittedName>
</protein>
<gene>
    <name evidence="2" type="ORF">INR99_05875</name>
</gene>
<sequence length="211" mass="23816">MRTMMGLMWMGSVLLASPARADLIPPQQVKAEARMAQNPTLYDRSDQYCLNKRVGAACRIDAHPVLGGGPGRCERFIDRNTWTIDLQCQIDDLVLPEGPENAPFYPPHDFCSNGKVPPAFESYMACPPQRTIPADRFCQGRQIGQACTLEYRDSKGKPGSVAWQCQRIQEFDDFYFAGWHQAQRTVIVCRPPGSAPVRQWTERSLLKKLLN</sequence>
<dbReference type="RefSeq" id="WP_194115414.1">
    <property type="nucleotide sequence ID" value="NZ_JADFUA010000003.1"/>
</dbReference>
<feature type="signal peptide" evidence="1">
    <location>
        <begin position="1"/>
        <end position="21"/>
    </location>
</feature>
<comment type="caution">
    <text evidence="2">The sequence shown here is derived from an EMBL/GenBank/DDBJ whole genome shotgun (WGS) entry which is preliminary data.</text>
</comment>
<evidence type="ECO:0000313" key="2">
    <source>
        <dbReference type="EMBL" id="MBE9608872.1"/>
    </source>
</evidence>
<accession>A0A8J7K1M5</accession>
<dbReference type="Proteomes" id="UP000604481">
    <property type="component" value="Unassembled WGS sequence"/>
</dbReference>
<name>A0A8J7K1M5_9NEIS</name>
<organism evidence="2 3">
    <name type="scientific">Chitinilyticum piscinae</name>
    <dbReference type="NCBI Taxonomy" id="2866724"/>
    <lineage>
        <taxon>Bacteria</taxon>
        <taxon>Pseudomonadati</taxon>
        <taxon>Pseudomonadota</taxon>
        <taxon>Betaproteobacteria</taxon>
        <taxon>Neisseriales</taxon>
        <taxon>Chitinibacteraceae</taxon>
        <taxon>Chitinilyticum</taxon>
    </lineage>
</organism>
<keyword evidence="1" id="KW-0732">Signal</keyword>
<evidence type="ECO:0000313" key="3">
    <source>
        <dbReference type="Proteomes" id="UP000604481"/>
    </source>
</evidence>
<reference evidence="2 3" key="1">
    <citation type="submission" date="2020-10" db="EMBL/GenBank/DDBJ databases">
        <title>The genome sequence of Chitinilyticum litopenaei 4Y14.</title>
        <authorList>
            <person name="Liu Y."/>
        </authorList>
    </citation>
    <scope>NUCLEOTIDE SEQUENCE [LARGE SCALE GENOMIC DNA]</scope>
    <source>
        <strain evidence="2 3">4Y14</strain>
    </source>
</reference>
<feature type="chain" id="PRO_5035245439" evidence="1">
    <location>
        <begin position="22"/>
        <end position="211"/>
    </location>
</feature>